<reference evidence="2 3" key="1">
    <citation type="submission" date="2013-08" db="EMBL/GenBank/DDBJ databases">
        <title>The genome sequence of Skermanella stibiiresistens.</title>
        <authorList>
            <person name="Zhu W."/>
            <person name="Wang G."/>
        </authorList>
    </citation>
    <scope>NUCLEOTIDE SEQUENCE [LARGE SCALE GENOMIC DNA]</scope>
    <source>
        <strain evidence="2 3">SB22</strain>
    </source>
</reference>
<evidence type="ECO:0000313" key="3">
    <source>
        <dbReference type="Proteomes" id="UP000019486"/>
    </source>
</evidence>
<protein>
    <submittedName>
        <fullName evidence="2">Uncharacterized protein</fullName>
    </submittedName>
</protein>
<accession>W9H5U6</accession>
<keyword evidence="1" id="KW-0175">Coiled coil</keyword>
<sequence>MADASLTTPGAVSRRFLFSTAVAALLIAAAPFRAGASSAGSLPSGFPAGLLALLDRYRDTGRRLRDIEAAHATTLLSIPARFRPGVAPGQKVLSRWAEWTRAELDALGLPSSTPLRPSLVDFTRAYQRNLSPDPEERHEINRRHSARVAAWHERRNLQNDWFRRTGLTAIARDRRRWQEEKDRIEREMMELMIGPDKAATDA</sequence>
<proteinExistence type="predicted"/>
<gene>
    <name evidence="2" type="ORF">N825_03680</name>
</gene>
<dbReference type="EMBL" id="AVFL01000009">
    <property type="protein sequence ID" value="EWY40151.1"/>
    <property type="molecule type" value="Genomic_DNA"/>
</dbReference>
<evidence type="ECO:0000256" key="1">
    <source>
        <dbReference type="SAM" id="Coils"/>
    </source>
</evidence>
<organism evidence="2 3">
    <name type="scientific">Skermanella stibiiresistens SB22</name>
    <dbReference type="NCBI Taxonomy" id="1385369"/>
    <lineage>
        <taxon>Bacteria</taxon>
        <taxon>Pseudomonadati</taxon>
        <taxon>Pseudomonadota</taxon>
        <taxon>Alphaproteobacteria</taxon>
        <taxon>Rhodospirillales</taxon>
        <taxon>Azospirillaceae</taxon>
        <taxon>Skermanella</taxon>
    </lineage>
</organism>
<dbReference type="OrthoDB" id="9957554at2"/>
<dbReference type="RefSeq" id="WP_157619208.1">
    <property type="nucleotide sequence ID" value="NZ_AVFL01000009.1"/>
</dbReference>
<evidence type="ECO:0000313" key="2">
    <source>
        <dbReference type="EMBL" id="EWY40151.1"/>
    </source>
</evidence>
<dbReference type="AlphaFoldDB" id="W9H5U6"/>
<dbReference type="Proteomes" id="UP000019486">
    <property type="component" value="Unassembled WGS sequence"/>
</dbReference>
<name>W9H5U6_9PROT</name>
<keyword evidence="3" id="KW-1185">Reference proteome</keyword>
<feature type="coiled-coil region" evidence="1">
    <location>
        <begin position="167"/>
        <end position="194"/>
    </location>
</feature>
<comment type="caution">
    <text evidence="2">The sequence shown here is derived from an EMBL/GenBank/DDBJ whole genome shotgun (WGS) entry which is preliminary data.</text>
</comment>